<keyword evidence="1" id="KW-0472">Membrane</keyword>
<reference evidence="3" key="1">
    <citation type="submission" date="2022-11" db="UniProtKB">
        <authorList>
            <consortium name="WormBaseParasite"/>
        </authorList>
    </citation>
    <scope>IDENTIFICATION</scope>
</reference>
<accession>A0A915D2S0</accession>
<keyword evidence="1" id="KW-1133">Transmembrane helix</keyword>
<dbReference type="Proteomes" id="UP000887574">
    <property type="component" value="Unplaced"/>
</dbReference>
<dbReference type="PANTHER" id="PTHR21643:SF6">
    <property type="entry name" value="G-PROTEIN COUPLED RECEPTORS FAMILY 1 PROFILE DOMAIN-CONTAINING PROTEIN"/>
    <property type="match status" value="1"/>
</dbReference>
<dbReference type="GO" id="GO:0008188">
    <property type="term" value="F:neuropeptide receptor activity"/>
    <property type="evidence" value="ECO:0007669"/>
    <property type="project" value="InterPro"/>
</dbReference>
<sequence length="82" mass="9457">MRIVAAHRRQMTQDRLLCPPTAAGRSNSVFVSRMRTFYFIFMTTVFTAITLLPYRLAGLQRSLNPGGKHDCLTIMSFWIMML</sequence>
<dbReference type="PANTHER" id="PTHR21643">
    <property type="entry name" value="G-PROTEIN COUPLED RECEPTORS FAMILY 1 PROFILE DOMAIN-CONTAINING PROTEIN-RELATED"/>
    <property type="match status" value="1"/>
</dbReference>
<protein>
    <submittedName>
        <fullName evidence="3">Uncharacterized protein</fullName>
    </submittedName>
</protein>
<evidence type="ECO:0000313" key="2">
    <source>
        <dbReference type="Proteomes" id="UP000887574"/>
    </source>
</evidence>
<organism evidence="2 3">
    <name type="scientific">Ditylenchus dipsaci</name>
    <dbReference type="NCBI Taxonomy" id="166011"/>
    <lineage>
        <taxon>Eukaryota</taxon>
        <taxon>Metazoa</taxon>
        <taxon>Ecdysozoa</taxon>
        <taxon>Nematoda</taxon>
        <taxon>Chromadorea</taxon>
        <taxon>Rhabditida</taxon>
        <taxon>Tylenchina</taxon>
        <taxon>Tylenchomorpha</taxon>
        <taxon>Sphaerularioidea</taxon>
        <taxon>Anguinidae</taxon>
        <taxon>Anguininae</taxon>
        <taxon>Ditylenchus</taxon>
    </lineage>
</organism>
<name>A0A915D2S0_9BILA</name>
<dbReference type="AlphaFoldDB" id="A0A915D2S0"/>
<keyword evidence="1" id="KW-0812">Transmembrane</keyword>
<evidence type="ECO:0000313" key="3">
    <source>
        <dbReference type="WBParaSite" id="jg15226"/>
    </source>
</evidence>
<dbReference type="WBParaSite" id="jg15226">
    <property type="protein sequence ID" value="jg15226"/>
    <property type="gene ID" value="jg15226"/>
</dbReference>
<evidence type="ECO:0000256" key="1">
    <source>
        <dbReference type="SAM" id="Phobius"/>
    </source>
</evidence>
<proteinExistence type="predicted"/>
<dbReference type="InterPro" id="IPR039952">
    <property type="entry name" value="Aex-2"/>
</dbReference>
<keyword evidence="2" id="KW-1185">Reference proteome</keyword>
<feature type="transmembrane region" description="Helical" evidence="1">
    <location>
        <begin position="36"/>
        <end position="54"/>
    </location>
</feature>